<dbReference type="PANTHER" id="PTHR42977">
    <property type="entry name" value="HYDROLASE-RELATED"/>
    <property type="match status" value="1"/>
</dbReference>
<evidence type="ECO:0000313" key="3">
    <source>
        <dbReference type="Proteomes" id="UP001060733"/>
    </source>
</evidence>
<dbReference type="SUPFAM" id="SSF53474">
    <property type="entry name" value="alpha/beta-Hydrolases"/>
    <property type="match status" value="1"/>
</dbReference>
<keyword evidence="2" id="KW-0378">Hydrolase</keyword>
<evidence type="ECO:0000313" key="2">
    <source>
        <dbReference type="EMBL" id="UXY38003.1"/>
    </source>
</evidence>
<dbReference type="InterPro" id="IPR000639">
    <property type="entry name" value="Epox_hydrolase-like"/>
</dbReference>
<reference evidence="2" key="1">
    <citation type="submission" date="2022-10" db="EMBL/GenBank/DDBJ databases">
        <authorList>
            <person name="Mo P."/>
        </authorList>
    </citation>
    <scope>NUCLEOTIDE SEQUENCE</scope>
    <source>
        <strain evidence="2">HUAS 14-6</strain>
    </source>
</reference>
<dbReference type="InterPro" id="IPR029058">
    <property type="entry name" value="AB_hydrolase_fold"/>
</dbReference>
<evidence type="ECO:0000259" key="1">
    <source>
        <dbReference type="Pfam" id="PF00561"/>
    </source>
</evidence>
<sequence length="318" mass="35271">MATHRIHHRTVTVRGLDVYYREAGPADAPVLLLLHGFPSSSHMFRDLIPLLADRYRVIAPDHIGFGRSATPDPAEFRYTFDELAGITEEFTDLLGLERYALYIQDYGAPIGLRLALARPERVTAIVTQNGNAYEEGLGAEAWAPVLALIEKRTPQTEAPVREIYSPEGIKWQYLHGVPDPTLVSPDAYEHDTARIARPGQAEIQLDLISDYGANFALYPAFHAYFRESRVPLLAVWGAHDEIFVPEGALAFRRDLPEAEIHLLPAGHFALETHADQVAALIRDFLARTLRHGNGPGSLLVADLPARVRGADQPMCGYP</sequence>
<dbReference type="InterPro" id="IPR000073">
    <property type="entry name" value="AB_hydrolase_1"/>
</dbReference>
<dbReference type="InterPro" id="IPR051340">
    <property type="entry name" value="Haloalkane_dehalogenase"/>
</dbReference>
<gene>
    <name evidence="2" type="ORF">N8I86_26670</name>
</gene>
<dbReference type="Gene3D" id="3.40.50.1820">
    <property type="entry name" value="alpha/beta hydrolase"/>
    <property type="match status" value="1"/>
</dbReference>
<organism evidence="2 3">
    <name type="scientific">Streptomyces albidocamelliae</name>
    <dbReference type="NCBI Taxonomy" id="2981135"/>
    <lineage>
        <taxon>Bacteria</taxon>
        <taxon>Bacillati</taxon>
        <taxon>Actinomycetota</taxon>
        <taxon>Actinomycetes</taxon>
        <taxon>Kitasatosporales</taxon>
        <taxon>Streptomycetaceae</taxon>
        <taxon>Streptomyces</taxon>
    </lineage>
</organism>
<dbReference type="PRINTS" id="PR00111">
    <property type="entry name" value="ABHYDROLASE"/>
</dbReference>
<proteinExistence type="predicted"/>
<feature type="domain" description="AB hydrolase-1" evidence="1">
    <location>
        <begin position="29"/>
        <end position="158"/>
    </location>
</feature>
<dbReference type="PANTHER" id="PTHR42977:SF1">
    <property type="entry name" value="BLR6576 PROTEIN"/>
    <property type="match status" value="1"/>
</dbReference>
<protein>
    <submittedName>
        <fullName evidence="2">Alpha/beta hydrolase</fullName>
    </submittedName>
</protein>
<dbReference type="GO" id="GO:0016787">
    <property type="term" value="F:hydrolase activity"/>
    <property type="evidence" value="ECO:0007669"/>
    <property type="project" value="UniProtKB-KW"/>
</dbReference>
<dbReference type="EMBL" id="CP106795">
    <property type="protein sequence ID" value="UXY38003.1"/>
    <property type="molecule type" value="Genomic_DNA"/>
</dbReference>
<dbReference type="Proteomes" id="UP001060733">
    <property type="component" value="Chromosome"/>
</dbReference>
<keyword evidence="3" id="KW-1185">Reference proteome</keyword>
<feature type="domain" description="AB hydrolase-1" evidence="1">
    <location>
        <begin position="220"/>
        <end position="273"/>
    </location>
</feature>
<dbReference type="RefSeq" id="WP_263278882.1">
    <property type="nucleotide sequence ID" value="NZ_CP106795.1"/>
</dbReference>
<dbReference type="Pfam" id="PF00561">
    <property type="entry name" value="Abhydrolase_1"/>
    <property type="match status" value="2"/>
</dbReference>
<accession>A0ABY6EUK1</accession>
<dbReference type="PRINTS" id="PR00412">
    <property type="entry name" value="EPOXHYDRLASE"/>
</dbReference>
<name>A0ABY6EUK1_9ACTN</name>